<dbReference type="Proteomes" id="UP000233387">
    <property type="component" value="Unassembled WGS sequence"/>
</dbReference>
<dbReference type="RefSeq" id="WP_101357548.1">
    <property type="nucleotide sequence ID" value="NZ_NKXO01000003.1"/>
</dbReference>
<reference evidence="1 2" key="1">
    <citation type="submission" date="2017-06" db="EMBL/GenBank/DDBJ databases">
        <title>Raineya orbicola gen. nov., sp. nov. a slightly thermophilic bacterium of the phylum Bacteroidetes and the description of Raineyaceae fam. nov.</title>
        <authorList>
            <person name="Albuquerque L."/>
            <person name="Polonia A.R.M."/>
            <person name="Barroso C."/>
            <person name="Froufe H.J.C."/>
            <person name="Lage O."/>
            <person name="Lobo-Da-Cunha A."/>
            <person name="Egas C."/>
            <person name="Da Costa M.S."/>
        </authorList>
    </citation>
    <scope>NUCLEOTIDE SEQUENCE [LARGE SCALE GENOMIC DNA]</scope>
    <source>
        <strain evidence="1 2">SPSPC-11</strain>
    </source>
</reference>
<name>A0A2N3IKA6_9BACT</name>
<dbReference type="AlphaFoldDB" id="A0A2N3IKA6"/>
<organism evidence="1 2">
    <name type="scientific">Raineya orbicola</name>
    <dbReference type="NCBI Taxonomy" id="2016530"/>
    <lineage>
        <taxon>Bacteria</taxon>
        <taxon>Pseudomonadati</taxon>
        <taxon>Bacteroidota</taxon>
        <taxon>Cytophagia</taxon>
        <taxon>Cytophagales</taxon>
        <taxon>Raineyaceae</taxon>
        <taxon>Raineya</taxon>
    </lineage>
</organism>
<dbReference type="EMBL" id="NKXO01000003">
    <property type="protein sequence ID" value="PKQ70746.1"/>
    <property type="molecule type" value="Genomic_DNA"/>
</dbReference>
<evidence type="ECO:0008006" key="3">
    <source>
        <dbReference type="Google" id="ProtNLM"/>
    </source>
</evidence>
<keyword evidence="2" id="KW-1185">Reference proteome</keyword>
<evidence type="ECO:0000313" key="1">
    <source>
        <dbReference type="EMBL" id="PKQ70746.1"/>
    </source>
</evidence>
<evidence type="ECO:0000313" key="2">
    <source>
        <dbReference type="Proteomes" id="UP000233387"/>
    </source>
</evidence>
<proteinExistence type="predicted"/>
<protein>
    <recommendedName>
        <fullName evidence="3">ABC transporter ATPase</fullName>
    </recommendedName>
</protein>
<accession>A0A2N3IKA6</accession>
<gene>
    <name evidence="1" type="ORF">Rain11_0283</name>
</gene>
<comment type="caution">
    <text evidence="1">The sequence shown here is derived from an EMBL/GenBank/DDBJ whole genome shotgun (WGS) entry which is preliminary data.</text>
</comment>
<dbReference type="OrthoDB" id="978691at2"/>
<sequence length="163" mass="19307">MIIDFEQLPLSARIWIYQASQTLSQEQISAMQKEWEQFLQTWKAHEQDLQAAVKCFYNRFWVIGVDENFNAASGCSIDKQVNFVKFLEQKYQISLLDRSQIAFLHQEQIFTIPFQEIEKAIQTGKITPEMQIFNNSITQKQDLEKNWLTSVENSWLKRYFVAV</sequence>